<dbReference type="EC" id="2.3.-.-" evidence="2"/>
<organism evidence="2 3">
    <name type="scientific">Plantactinospora solaniradicis</name>
    <dbReference type="NCBI Taxonomy" id="1723736"/>
    <lineage>
        <taxon>Bacteria</taxon>
        <taxon>Bacillati</taxon>
        <taxon>Actinomycetota</taxon>
        <taxon>Actinomycetes</taxon>
        <taxon>Micromonosporales</taxon>
        <taxon>Micromonosporaceae</taxon>
        <taxon>Plantactinospora</taxon>
    </lineage>
</organism>
<keyword evidence="2" id="KW-0808">Transferase</keyword>
<gene>
    <name evidence="2" type="ORF">ACFP2T_19710</name>
</gene>
<dbReference type="GO" id="GO:0016746">
    <property type="term" value="F:acyltransferase activity"/>
    <property type="evidence" value="ECO:0007669"/>
    <property type="project" value="UniProtKB-KW"/>
</dbReference>
<evidence type="ECO:0000259" key="1">
    <source>
        <dbReference type="PROSITE" id="PS51186"/>
    </source>
</evidence>
<reference evidence="3" key="1">
    <citation type="journal article" date="2019" name="Int. J. Syst. Evol. Microbiol.">
        <title>The Global Catalogue of Microorganisms (GCM) 10K type strain sequencing project: providing services to taxonomists for standard genome sequencing and annotation.</title>
        <authorList>
            <consortium name="The Broad Institute Genomics Platform"/>
            <consortium name="The Broad Institute Genome Sequencing Center for Infectious Disease"/>
            <person name="Wu L."/>
            <person name="Ma J."/>
        </authorList>
    </citation>
    <scope>NUCLEOTIDE SEQUENCE [LARGE SCALE GENOMIC DNA]</scope>
    <source>
        <strain evidence="3">ZS-35-S2</strain>
    </source>
</reference>
<protein>
    <submittedName>
        <fullName evidence="2">GNAT family N-acetyltransferase</fullName>
        <ecNumber evidence="2">2.3.-.-</ecNumber>
    </submittedName>
</protein>
<dbReference type="Proteomes" id="UP001596203">
    <property type="component" value="Unassembled WGS sequence"/>
</dbReference>
<dbReference type="PROSITE" id="PS51186">
    <property type="entry name" value="GNAT"/>
    <property type="match status" value="1"/>
</dbReference>
<dbReference type="InterPro" id="IPR051531">
    <property type="entry name" value="N-acetyltransferase"/>
</dbReference>
<dbReference type="InterPro" id="IPR000182">
    <property type="entry name" value="GNAT_dom"/>
</dbReference>
<keyword evidence="2" id="KW-0012">Acyltransferase</keyword>
<keyword evidence="3" id="KW-1185">Reference proteome</keyword>
<dbReference type="RefSeq" id="WP_377423897.1">
    <property type="nucleotide sequence ID" value="NZ_JBHSPR010000017.1"/>
</dbReference>
<sequence length="184" mass="20430">MYPIDTINGSLVNLRDFRPDDVADTLALVGDDRVTRWLSYDSRSHDQAAAMIEGAIQRAQAEPRMEYYLAITNKEDRMIGFGRLGLGGVKAAKLGYAIHADYWGHGYATDAARTLITYGFNTLQLHRITAAIGPENAASIAVAKRLGMQYEGHLRDHVYTNGAWRDSLLYSTLAHEWTANTAQP</sequence>
<dbReference type="Gene3D" id="3.40.630.30">
    <property type="match status" value="1"/>
</dbReference>
<accession>A0ABW1KC70</accession>
<dbReference type="SUPFAM" id="SSF55729">
    <property type="entry name" value="Acyl-CoA N-acyltransferases (Nat)"/>
    <property type="match status" value="1"/>
</dbReference>
<dbReference type="Pfam" id="PF13302">
    <property type="entry name" value="Acetyltransf_3"/>
    <property type="match status" value="1"/>
</dbReference>
<dbReference type="PANTHER" id="PTHR43792">
    <property type="entry name" value="GNAT FAMILY, PUTATIVE (AFU_ORTHOLOGUE AFUA_3G00765)-RELATED-RELATED"/>
    <property type="match status" value="1"/>
</dbReference>
<dbReference type="EMBL" id="JBHSPR010000017">
    <property type="protein sequence ID" value="MFC6018424.1"/>
    <property type="molecule type" value="Genomic_DNA"/>
</dbReference>
<evidence type="ECO:0000313" key="3">
    <source>
        <dbReference type="Proteomes" id="UP001596203"/>
    </source>
</evidence>
<dbReference type="InterPro" id="IPR016181">
    <property type="entry name" value="Acyl_CoA_acyltransferase"/>
</dbReference>
<name>A0ABW1KC70_9ACTN</name>
<dbReference type="PANTHER" id="PTHR43792:SF1">
    <property type="entry name" value="N-ACETYLTRANSFERASE DOMAIN-CONTAINING PROTEIN"/>
    <property type="match status" value="1"/>
</dbReference>
<evidence type="ECO:0000313" key="2">
    <source>
        <dbReference type="EMBL" id="MFC6018424.1"/>
    </source>
</evidence>
<proteinExistence type="predicted"/>
<comment type="caution">
    <text evidence="2">The sequence shown here is derived from an EMBL/GenBank/DDBJ whole genome shotgun (WGS) entry which is preliminary data.</text>
</comment>
<feature type="domain" description="N-acetyltransferase" evidence="1">
    <location>
        <begin position="12"/>
        <end position="171"/>
    </location>
</feature>